<feature type="region of interest" description="Disordered" evidence="1">
    <location>
        <begin position="55"/>
        <end position="83"/>
    </location>
</feature>
<accession>X1KCQ1</accession>
<name>X1KCQ1_9ZZZZ</name>
<dbReference type="EMBL" id="BARU01046563">
    <property type="protein sequence ID" value="GAH91420.1"/>
    <property type="molecule type" value="Genomic_DNA"/>
</dbReference>
<comment type="caution">
    <text evidence="2">The sequence shown here is derived from an EMBL/GenBank/DDBJ whole genome shotgun (WGS) entry which is preliminary data.</text>
</comment>
<sequence length="83" mass="8504">MHTVHPAPGPIGGGSDRIGGGRPPIGGTSARCGILDDRDPGSGLPHLALARSSTWSAAGHIWRSADPEEEDRRKDAGPQCGLS</sequence>
<feature type="compositionally biased region" description="Basic and acidic residues" evidence="1">
    <location>
        <begin position="63"/>
        <end position="76"/>
    </location>
</feature>
<reference evidence="2" key="1">
    <citation type="journal article" date="2014" name="Front. Microbiol.">
        <title>High frequency of phylogenetically diverse reductive dehalogenase-homologous genes in deep subseafloor sedimentary metagenomes.</title>
        <authorList>
            <person name="Kawai M."/>
            <person name="Futagami T."/>
            <person name="Toyoda A."/>
            <person name="Takaki Y."/>
            <person name="Nishi S."/>
            <person name="Hori S."/>
            <person name="Arai W."/>
            <person name="Tsubouchi T."/>
            <person name="Morono Y."/>
            <person name="Uchiyama I."/>
            <person name="Ito T."/>
            <person name="Fujiyama A."/>
            <person name="Inagaki F."/>
            <person name="Takami H."/>
        </authorList>
    </citation>
    <scope>NUCLEOTIDE SEQUENCE</scope>
    <source>
        <strain evidence="2">Expedition CK06-06</strain>
    </source>
</reference>
<proteinExistence type="predicted"/>
<evidence type="ECO:0000256" key="1">
    <source>
        <dbReference type="SAM" id="MobiDB-lite"/>
    </source>
</evidence>
<feature type="non-terminal residue" evidence="2">
    <location>
        <position position="83"/>
    </location>
</feature>
<organism evidence="2">
    <name type="scientific">marine sediment metagenome</name>
    <dbReference type="NCBI Taxonomy" id="412755"/>
    <lineage>
        <taxon>unclassified sequences</taxon>
        <taxon>metagenomes</taxon>
        <taxon>ecological metagenomes</taxon>
    </lineage>
</organism>
<feature type="region of interest" description="Disordered" evidence="1">
    <location>
        <begin position="1"/>
        <end position="38"/>
    </location>
</feature>
<dbReference type="AlphaFoldDB" id="X1KCQ1"/>
<protein>
    <submittedName>
        <fullName evidence="2">Uncharacterized protein</fullName>
    </submittedName>
</protein>
<evidence type="ECO:0000313" key="2">
    <source>
        <dbReference type="EMBL" id="GAH91420.1"/>
    </source>
</evidence>
<gene>
    <name evidence="2" type="ORF">S03H2_70182</name>
</gene>
<feature type="compositionally biased region" description="Gly residues" evidence="1">
    <location>
        <begin position="10"/>
        <end position="24"/>
    </location>
</feature>